<dbReference type="Proteomes" id="UP000543174">
    <property type="component" value="Unassembled WGS sequence"/>
</dbReference>
<sequence>MDLFEVILSIHIGLGMICLLSGAVSMLVPKTKGGHTKWGEVYHGAYAALAATAIILSVWKWNEIAYLFYIAVFSYGLAIYGYASRKQKWKSWLQHHIRGMLGSYIGAVTALLVNIGDSIPLLNKLPDLSYWFLPTIIGSPLIYIVARRYRKTSSVLKKIPY</sequence>
<evidence type="ECO:0008006" key="4">
    <source>
        <dbReference type="Google" id="ProtNLM"/>
    </source>
</evidence>
<dbReference type="EMBL" id="JACJHT010000001">
    <property type="protein sequence ID" value="MBA9037119.1"/>
    <property type="molecule type" value="Genomic_DNA"/>
</dbReference>
<organism evidence="2 3">
    <name type="scientific">Priestia aryabhattai</name>
    <name type="common">Bacillus aryabhattai</name>
    <dbReference type="NCBI Taxonomy" id="412384"/>
    <lineage>
        <taxon>Bacteria</taxon>
        <taxon>Bacillati</taxon>
        <taxon>Bacillota</taxon>
        <taxon>Bacilli</taxon>
        <taxon>Bacillales</taxon>
        <taxon>Bacillaceae</taxon>
        <taxon>Priestia</taxon>
    </lineage>
</organism>
<proteinExistence type="predicted"/>
<keyword evidence="3" id="KW-1185">Reference proteome</keyword>
<dbReference type="AlphaFoldDB" id="A0A7W3N687"/>
<feature type="transmembrane region" description="Helical" evidence="1">
    <location>
        <begin position="65"/>
        <end position="83"/>
    </location>
</feature>
<gene>
    <name evidence="2" type="ORF">HNP21_000208</name>
</gene>
<evidence type="ECO:0000313" key="2">
    <source>
        <dbReference type="EMBL" id="MBA9037119.1"/>
    </source>
</evidence>
<feature type="transmembrane region" description="Helical" evidence="1">
    <location>
        <begin position="41"/>
        <end position="59"/>
    </location>
</feature>
<keyword evidence="1" id="KW-0472">Membrane</keyword>
<dbReference type="RefSeq" id="WP_013058204.1">
    <property type="nucleotide sequence ID" value="NZ_CP169254.1"/>
</dbReference>
<keyword evidence="1" id="KW-0812">Transmembrane</keyword>
<keyword evidence="1" id="KW-1133">Transmembrane helix</keyword>
<name>A0A7W3N687_PRIAR</name>
<accession>A0A7W3N687</accession>
<reference evidence="2" key="1">
    <citation type="submission" date="2020-08" db="EMBL/GenBank/DDBJ databases">
        <title>Functional genomics of gut bacteria from endangered species of beetles.</title>
        <authorList>
            <person name="Carlos-Shanley C."/>
        </authorList>
    </citation>
    <scope>NUCLEOTIDE SEQUENCE [LARGE SCALE GENOMIC DNA]</scope>
    <source>
        <strain evidence="2">S00060</strain>
    </source>
</reference>
<protein>
    <recommendedName>
        <fullName evidence="4">DUF2306 domain-containing protein</fullName>
    </recommendedName>
</protein>
<feature type="transmembrane region" description="Helical" evidence="1">
    <location>
        <begin position="128"/>
        <end position="146"/>
    </location>
</feature>
<comment type="caution">
    <text evidence="2">The sequence shown here is derived from an EMBL/GenBank/DDBJ whole genome shotgun (WGS) entry which is preliminary data.</text>
</comment>
<evidence type="ECO:0000256" key="1">
    <source>
        <dbReference type="SAM" id="Phobius"/>
    </source>
</evidence>
<feature type="transmembrane region" description="Helical" evidence="1">
    <location>
        <begin position="6"/>
        <end position="29"/>
    </location>
</feature>
<evidence type="ECO:0000313" key="3">
    <source>
        <dbReference type="Proteomes" id="UP000543174"/>
    </source>
</evidence>